<dbReference type="Gene3D" id="2.120.10.10">
    <property type="match status" value="1"/>
</dbReference>
<protein>
    <recommendedName>
        <fullName evidence="3">exo-alpha-sialidase</fullName>
        <ecNumber evidence="3">3.2.1.18</ecNumber>
    </recommendedName>
</protein>
<keyword evidence="7" id="KW-1185">Reference proteome</keyword>
<gene>
    <name evidence="6" type="ORF">ASU35_00825</name>
</gene>
<evidence type="ECO:0000256" key="4">
    <source>
        <dbReference type="SAM" id="SignalP"/>
    </source>
</evidence>
<feature type="chain" id="PRO_5006894196" description="exo-alpha-sialidase" evidence="4">
    <location>
        <begin position="26"/>
        <end position="514"/>
    </location>
</feature>
<dbReference type="Proteomes" id="UP000054874">
    <property type="component" value="Unassembled WGS sequence"/>
</dbReference>
<dbReference type="EC" id="3.2.1.18" evidence="3"/>
<sequence>MILRKGCIFFMIGTLLLGNSGLARASVEHMANKPKNGKTVEAPFPKGTGGSESFRIPAMVTLDSGRIVAAADARWNTTYDGGGLDTIVSYSDDKGKSWRYTFANYLGDNGNTYNGEKSTCFIDPCLVTDGKKLWLFCDLYPYGVALNGNGKQTIPQNVTGFDAKGNLLLSDNDHRSYDYYLNQKKGTIHKRNNGEVVENIKVDRYFNVTGGGVSSNLFFEDSPYKVQRTSYLYMISSKDGGATWSAPALLNLKQTREQAFLVAPGRGVYTKDRKIIVPCYGYNNANGTVSEFTCFIYSEDGGTTWKRSRDAMKSRSSESAVVELPNGVLRFFYRHMDTGTLNYVDALLVDAGNRMEYRWTLPVRTENPVNANCQLSAIVYSEPVQGKTAILISCPTGRNEEGSTSSTGGPYAQGGHRLNGKIFVGLLSGDWDNRMSWLLPMNVNENNAEFMYSCMTELKDGSVALLYEDHQNGWGAGEDKYYTMSYRVYTAKEIIRDPRVKIGNGRSMRVEVKN</sequence>
<comment type="catalytic activity">
    <reaction evidence="1">
        <text>Hydrolysis of alpha-(2-&gt;3)-, alpha-(2-&gt;6)-, alpha-(2-&gt;8)- glycosidic linkages of terminal sialic acid residues in oligosaccharides, glycoproteins, glycolipids, colominic acid and synthetic substrates.</text>
        <dbReference type="EC" id="3.2.1.18"/>
    </reaction>
</comment>
<dbReference type="EMBL" id="LNAM01000112">
    <property type="protein sequence ID" value="KSV59568.1"/>
    <property type="molecule type" value="Genomic_DNA"/>
</dbReference>
<proteinExistence type="inferred from homology"/>
<dbReference type="PANTHER" id="PTHR10628:SF30">
    <property type="entry name" value="EXO-ALPHA-SIALIDASE"/>
    <property type="match status" value="1"/>
</dbReference>
<evidence type="ECO:0000313" key="6">
    <source>
        <dbReference type="EMBL" id="KSV59568.1"/>
    </source>
</evidence>
<dbReference type="GO" id="GO:0016020">
    <property type="term" value="C:membrane"/>
    <property type="evidence" value="ECO:0007669"/>
    <property type="project" value="TreeGrafter"/>
</dbReference>
<evidence type="ECO:0000313" key="7">
    <source>
        <dbReference type="Proteomes" id="UP000054874"/>
    </source>
</evidence>
<dbReference type="Gene3D" id="2.40.220.10">
    <property type="entry name" value="Intramolecular Trans-sialidase, Domain 3"/>
    <property type="match status" value="1"/>
</dbReference>
<dbReference type="InterPro" id="IPR023364">
    <property type="entry name" value="Trans_sialidase_dom3"/>
</dbReference>
<comment type="similarity">
    <text evidence="2">Belongs to the glycosyl hydrolase 33 family.</text>
</comment>
<evidence type="ECO:0000256" key="3">
    <source>
        <dbReference type="ARBA" id="ARBA00012733"/>
    </source>
</evidence>
<evidence type="ECO:0000256" key="1">
    <source>
        <dbReference type="ARBA" id="ARBA00000427"/>
    </source>
</evidence>
<dbReference type="AlphaFoldDB" id="A0A0V8QGB6"/>
<dbReference type="OrthoDB" id="7294637at2"/>
<dbReference type="GO" id="GO:0009313">
    <property type="term" value="P:oligosaccharide catabolic process"/>
    <property type="evidence" value="ECO:0007669"/>
    <property type="project" value="TreeGrafter"/>
</dbReference>
<dbReference type="SUPFAM" id="SSF50939">
    <property type="entry name" value="Sialidases"/>
    <property type="match status" value="1"/>
</dbReference>
<dbReference type="CDD" id="cd15482">
    <property type="entry name" value="Sialidase_non-viral"/>
    <property type="match status" value="1"/>
</dbReference>
<dbReference type="GO" id="GO:0004308">
    <property type="term" value="F:exo-alpha-sialidase activity"/>
    <property type="evidence" value="ECO:0007669"/>
    <property type="project" value="UniProtKB-EC"/>
</dbReference>
<dbReference type="InterPro" id="IPR036278">
    <property type="entry name" value="Sialidase_sf"/>
</dbReference>
<dbReference type="InterPro" id="IPR011040">
    <property type="entry name" value="Sialidase"/>
</dbReference>
<dbReference type="STRING" id="290052.ASU35_00825"/>
<reference evidence="6 7" key="1">
    <citation type="submission" date="2015-11" db="EMBL/GenBank/DDBJ databases">
        <title>Butyribacter intestini gen. nov., sp. nov., a butyric acid-producing bacterium of the family Lachnospiraceae isolated from the human faeces.</title>
        <authorList>
            <person name="Zou Y."/>
            <person name="Xue W."/>
            <person name="Luo G."/>
            <person name="Lv M."/>
        </authorList>
    </citation>
    <scope>NUCLEOTIDE SEQUENCE [LARGE SCALE GENOMIC DNA]</scope>
    <source>
        <strain evidence="6 7">ACET-33324</strain>
    </source>
</reference>
<dbReference type="PANTHER" id="PTHR10628">
    <property type="entry name" value="SIALIDASE"/>
    <property type="match status" value="1"/>
</dbReference>
<accession>A0A0V8QGB6</accession>
<evidence type="ECO:0000256" key="2">
    <source>
        <dbReference type="ARBA" id="ARBA00009348"/>
    </source>
</evidence>
<dbReference type="Pfam" id="PF13088">
    <property type="entry name" value="BNR_2"/>
    <property type="match status" value="1"/>
</dbReference>
<dbReference type="GO" id="GO:0005737">
    <property type="term" value="C:cytoplasm"/>
    <property type="evidence" value="ECO:0007669"/>
    <property type="project" value="TreeGrafter"/>
</dbReference>
<feature type="signal peptide" evidence="4">
    <location>
        <begin position="1"/>
        <end position="25"/>
    </location>
</feature>
<keyword evidence="4" id="KW-0732">Signal</keyword>
<evidence type="ECO:0000259" key="5">
    <source>
        <dbReference type="Pfam" id="PF13088"/>
    </source>
</evidence>
<dbReference type="GO" id="GO:0006689">
    <property type="term" value="P:ganglioside catabolic process"/>
    <property type="evidence" value="ECO:0007669"/>
    <property type="project" value="TreeGrafter"/>
</dbReference>
<comment type="caution">
    <text evidence="6">The sequence shown here is derived from an EMBL/GenBank/DDBJ whole genome shotgun (WGS) entry which is preliminary data.</text>
</comment>
<organism evidence="6 7">
    <name type="scientific">Acetivibrio ethanolgignens</name>
    <dbReference type="NCBI Taxonomy" id="290052"/>
    <lineage>
        <taxon>Bacteria</taxon>
        <taxon>Bacillati</taxon>
        <taxon>Bacillota</taxon>
        <taxon>Clostridia</taxon>
        <taxon>Eubacteriales</taxon>
        <taxon>Oscillospiraceae</taxon>
        <taxon>Acetivibrio</taxon>
    </lineage>
</organism>
<dbReference type="InterPro" id="IPR026856">
    <property type="entry name" value="Sialidase_fam"/>
</dbReference>
<feature type="domain" description="Sialidase" evidence="5">
    <location>
        <begin position="227"/>
        <end position="354"/>
    </location>
</feature>
<name>A0A0V8QGB6_9FIRM</name>
<dbReference type="RefSeq" id="WP_058352099.1">
    <property type="nucleotide sequence ID" value="NZ_CABMMD010000112.1"/>
</dbReference>